<feature type="chain" id="PRO_5040449363" description="Secreted protein" evidence="1">
    <location>
        <begin position="31"/>
        <end position="331"/>
    </location>
</feature>
<evidence type="ECO:0008006" key="4">
    <source>
        <dbReference type="Google" id="ProtNLM"/>
    </source>
</evidence>
<dbReference type="AlphaFoldDB" id="A0A9P8TMP6"/>
<gene>
    <name evidence="2" type="ORF">WICPIJ_005063</name>
</gene>
<evidence type="ECO:0000313" key="2">
    <source>
        <dbReference type="EMBL" id="KAH3683961.1"/>
    </source>
</evidence>
<keyword evidence="1" id="KW-0732">Signal</keyword>
<feature type="signal peptide" evidence="1">
    <location>
        <begin position="1"/>
        <end position="30"/>
    </location>
</feature>
<reference evidence="2" key="1">
    <citation type="journal article" date="2021" name="Open Biol.">
        <title>Shared evolutionary footprints suggest mitochondrial oxidative damage underlies multiple complex I losses in fungi.</title>
        <authorList>
            <person name="Schikora-Tamarit M.A."/>
            <person name="Marcet-Houben M."/>
            <person name="Nosek J."/>
            <person name="Gabaldon T."/>
        </authorList>
    </citation>
    <scope>NUCLEOTIDE SEQUENCE</scope>
    <source>
        <strain evidence="2">CBS2887</strain>
    </source>
</reference>
<dbReference type="Proteomes" id="UP000774326">
    <property type="component" value="Unassembled WGS sequence"/>
</dbReference>
<reference evidence="2" key="2">
    <citation type="submission" date="2021-01" db="EMBL/GenBank/DDBJ databases">
        <authorList>
            <person name="Schikora-Tamarit M.A."/>
        </authorList>
    </citation>
    <scope>NUCLEOTIDE SEQUENCE</scope>
    <source>
        <strain evidence="2">CBS2887</strain>
    </source>
</reference>
<keyword evidence="3" id="KW-1185">Reference proteome</keyword>
<dbReference type="EMBL" id="JAEUBG010002839">
    <property type="protein sequence ID" value="KAH3683961.1"/>
    <property type="molecule type" value="Genomic_DNA"/>
</dbReference>
<organism evidence="2 3">
    <name type="scientific">Wickerhamomyces pijperi</name>
    <name type="common">Yeast</name>
    <name type="synonym">Pichia pijperi</name>
    <dbReference type="NCBI Taxonomy" id="599730"/>
    <lineage>
        <taxon>Eukaryota</taxon>
        <taxon>Fungi</taxon>
        <taxon>Dikarya</taxon>
        <taxon>Ascomycota</taxon>
        <taxon>Saccharomycotina</taxon>
        <taxon>Saccharomycetes</taxon>
        <taxon>Phaffomycetales</taxon>
        <taxon>Wickerhamomycetaceae</taxon>
        <taxon>Wickerhamomyces</taxon>
    </lineage>
</organism>
<protein>
    <recommendedName>
        <fullName evidence="4">Secreted protein</fullName>
    </recommendedName>
</protein>
<proteinExistence type="predicted"/>
<accession>A0A9P8TMP6</accession>
<dbReference type="OrthoDB" id="10447234at2759"/>
<name>A0A9P8TMP6_WICPI</name>
<evidence type="ECO:0000313" key="3">
    <source>
        <dbReference type="Proteomes" id="UP000774326"/>
    </source>
</evidence>
<evidence type="ECO:0000256" key="1">
    <source>
        <dbReference type="SAM" id="SignalP"/>
    </source>
</evidence>
<sequence>MAAILSHSLTLWLAIPTMEVLFSLPSVATAATTEAVKKASVIGSISTKGNGFNWPFGGPVTVVEVSVWTTLQPIGFKTSTANLASPCKELEPMFGMVTVVPVIAAKANGASTNGPIGLSVILLLPVKTTLVNPLFGLTKVATEVKNLDAVPALPKYNSLPQATKLPPLPLMTKVSPWSSQEISAPFKLPMAFNMCSTSSECNKFLILQVLEDKAARTKALLEMDLDPGGVMTSVKEDGFSNGCTKVTTSALTLMEFRTNLNTWSWIEDKSVLPLESLFLITERNLWECSSNLLNSAASQIAAVLMTSAIPLMNSLSGKVSKNFKSTKMYSG</sequence>
<comment type="caution">
    <text evidence="2">The sequence shown here is derived from an EMBL/GenBank/DDBJ whole genome shotgun (WGS) entry which is preliminary data.</text>
</comment>